<dbReference type="GO" id="GO:0004565">
    <property type="term" value="F:beta-galactosidase activity"/>
    <property type="evidence" value="ECO:0007669"/>
    <property type="project" value="UniProtKB-EC"/>
</dbReference>
<evidence type="ECO:0000313" key="11">
    <source>
        <dbReference type="Proteomes" id="UP001333102"/>
    </source>
</evidence>
<dbReference type="Gene3D" id="3.20.20.80">
    <property type="entry name" value="Glycosidases"/>
    <property type="match status" value="1"/>
</dbReference>
<keyword evidence="7 10" id="KW-0326">Glycosidase</keyword>
<dbReference type="Gene3D" id="3.40.50.880">
    <property type="match status" value="1"/>
</dbReference>
<dbReference type="Pfam" id="PF08532">
    <property type="entry name" value="Glyco_hydro_42M"/>
    <property type="match status" value="1"/>
</dbReference>
<evidence type="ECO:0000256" key="7">
    <source>
        <dbReference type="ARBA" id="ARBA00023295"/>
    </source>
</evidence>
<name>A0ABZ1BQH7_9FIRM</name>
<keyword evidence="11" id="KW-1185">Reference proteome</keyword>
<keyword evidence="6" id="KW-0862">Zinc</keyword>
<dbReference type="PANTHER" id="PTHR36447:SF2">
    <property type="entry name" value="BETA-GALACTOSIDASE YESZ"/>
    <property type="match status" value="1"/>
</dbReference>
<proteinExistence type="inferred from homology"/>
<evidence type="ECO:0000256" key="2">
    <source>
        <dbReference type="ARBA" id="ARBA00005940"/>
    </source>
</evidence>
<dbReference type="InterPro" id="IPR013529">
    <property type="entry name" value="Glyco_hydro_42_N"/>
</dbReference>
<feature type="domain" description="Beta-galactosidase trimerisation" evidence="9">
    <location>
        <begin position="510"/>
        <end position="647"/>
    </location>
</feature>
<reference evidence="11" key="1">
    <citation type="submission" date="2023-12" db="EMBL/GenBank/DDBJ databases">
        <title>Novel isolates from deep terrestrial aquifers shed light on the physiology and ecology of the class Limnochordia.</title>
        <authorList>
            <person name="Karnachuk O.V."/>
            <person name="Lukina A.P."/>
            <person name="Avakyan M.R."/>
            <person name="Kadnikov V."/>
            <person name="Begmatov S."/>
            <person name="Beletsky A.V."/>
            <person name="Mardanov A.V."/>
            <person name="Ravin N.V."/>
        </authorList>
    </citation>
    <scope>NUCLEOTIDE SEQUENCE [LARGE SCALE GENOMIC DNA]</scope>
    <source>
        <strain evidence="11">LN</strain>
    </source>
</reference>
<protein>
    <recommendedName>
        <fullName evidence="3">beta-galactosidase</fullName>
        <ecNumber evidence="3">3.2.1.23</ecNumber>
    </recommendedName>
</protein>
<dbReference type="PANTHER" id="PTHR36447">
    <property type="entry name" value="BETA-GALACTOSIDASE GANA"/>
    <property type="match status" value="1"/>
</dbReference>
<dbReference type="InterPro" id="IPR013738">
    <property type="entry name" value="Beta_galactosidase_Trimer"/>
</dbReference>
<dbReference type="InterPro" id="IPR003476">
    <property type="entry name" value="Glyco_hydro_42"/>
</dbReference>
<dbReference type="EC" id="3.2.1.23" evidence="3"/>
<evidence type="ECO:0000256" key="3">
    <source>
        <dbReference type="ARBA" id="ARBA00012756"/>
    </source>
</evidence>
<evidence type="ECO:0000256" key="6">
    <source>
        <dbReference type="ARBA" id="ARBA00022833"/>
    </source>
</evidence>
<dbReference type="RefSeq" id="WP_324669451.1">
    <property type="nucleotide sequence ID" value="NZ_CP141614.1"/>
</dbReference>
<dbReference type="EMBL" id="CP141614">
    <property type="protein sequence ID" value="WRP15062.1"/>
    <property type="molecule type" value="Genomic_DNA"/>
</dbReference>
<organism evidence="10 11">
    <name type="scientific">Geochorda subterranea</name>
    <dbReference type="NCBI Taxonomy" id="3109564"/>
    <lineage>
        <taxon>Bacteria</taxon>
        <taxon>Bacillati</taxon>
        <taxon>Bacillota</taxon>
        <taxon>Limnochordia</taxon>
        <taxon>Limnochordales</taxon>
        <taxon>Geochordaceae</taxon>
        <taxon>Geochorda</taxon>
    </lineage>
</organism>
<dbReference type="SUPFAM" id="SSF51445">
    <property type="entry name" value="(Trans)glycosidases"/>
    <property type="match status" value="1"/>
</dbReference>
<dbReference type="SUPFAM" id="SSF52317">
    <property type="entry name" value="Class I glutamine amidotransferase-like"/>
    <property type="match status" value="1"/>
</dbReference>
<accession>A0ABZ1BQH7</accession>
<dbReference type="Proteomes" id="UP001333102">
    <property type="component" value="Chromosome"/>
</dbReference>
<gene>
    <name evidence="10" type="ORF">VLY81_02475</name>
</gene>
<keyword evidence="4" id="KW-0479">Metal-binding</keyword>
<evidence type="ECO:0000256" key="1">
    <source>
        <dbReference type="ARBA" id="ARBA00001412"/>
    </source>
</evidence>
<dbReference type="InterPro" id="IPR017853">
    <property type="entry name" value="GH"/>
</dbReference>
<dbReference type="Pfam" id="PF02449">
    <property type="entry name" value="Glyco_hydro_42"/>
    <property type="match status" value="1"/>
</dbReference>
<evidence type="ECO:0000313" key="10">
    <source>
        <dbReference type="EMBL" id="WRP15062.1"/>
    </source>
</evidence>
<keyword evidence="5 10" id="KW-0378">Hydrolase</keyword>
<comment type="catalytic activity">
    <reaction evidence="1">
        <text>Hydrolysis of terminal non-reducing beta-D-galactose residues in beta-D-galactosides.</text>
        <dbReference type="EC" id="3.2.1.23"/>
    </reaction>
</comment>
<evidence type="ECO:0000259" key="9">
    <source>
        <dbReference type="Pfam" id="PF08532"/>
    </source>
</evidence>
<evidence type="ECO:0000259" key="8">
    <source>
        <dbReference type="Pfam" id="PF02449"/>
    </source>
</evidence>
<evidence type="ECO:0000256" key="5">
    <source>
        <dbReference type="ARBA" id="ARBA00022801"/>
    </source>
</evidence>
<sequence>MATQQPERPLLPIAAWYAAGPSRATMIEPLGSDGEAIVRRDLTHLKESGLNTVRTWIDWASGEPEPGRYDFEALDRVLRLAQELGLRVILQLYLDSAPDWLAEAYPDSRYVSQGGQAIDSQGSPGYCYDHPGVRQAAERFMQAVARRVKDHPGFLAYDLWSEPHIVQWAYFDYLPQPALFCYCHHSKRRFRQWLEARYGEIDRLNRAWYRRFSSWESVEPPRFISLMTYTDFIDWQRFIIDKITQDLAWRARTVKAVDPVHPVTSHSAVPAVMTVPLLEQGEPDDWQVAQVVDVWGTSFYPKHVGARETADPVVRGAYLDSTRSATASLGRPFWLGELQGGHGYVGTFAEPASAADIRAWAWGPIAHGAKGLCFYAWRPMSRGYESAGFGLTHPDGSPTDRSRAAGEVARVVDRHADLFVSAQVPQSDVAIVWNNDANILWGCLREKSPYVPSRSLLGVYRALFEHHLPVDFLHPDQLATGRPTPVPDAPKLLAPGRAAGVAPGPRPLEVDRYKVIYMPFSIMVRRDVARGLAAYVQAGGTVVAEARTGWNDDEGKVDGSVPGSGLREIFGAQEAWARSRRDGDAVEIEVAPDPVVAFEGGRIKSAHYEQALEPLGARVIGRFASGEPAVTVHDAGRGRAVLVGSWVGLGYHVHRDPAAGRFIAGFALAAGARRPVEVEGLPGTAVEARLMVGETRQEGPYLLVFLFNHTPEPVAPRVRIAVPWSTRRVAVAELTGDARHEAAVQADGSVTLERALAGREIVVMKVTPA</sequence>
<dbReference type="InterPro" id="IPR029062">
    <property type="entry name" value="Class_I_gatase-like"/>
</dbReference>
<feature type="domain" description="Glycoside hydrolase family 42 N-terminal" evidence="8">
    <location>
        <begin position="35"/>
        <end position="408"/>
    </location>
</feature>
<dbReference type="CDD" id="cd03143">
    <property type="entry name" value="A4_beta-galactosidase_middle_domain"/>
    <property type="match status" value="1"/>
</dbReference>
<evidence type="ECO:0000256" key="4">
    <source>
        <dbReference type="ARBA" id="ARBA00022723"/>
    </source>
</evidence>
<comment type="similarity">
    <text evidence="2">Belongs to the glycosyl hydrolase 42 family.</text>
</comment>